<keyword evidence="1" id="KW-0472">Membrane</keyword>
<feature type="transmembrane region" description="Helical" evidence="1">
    <location>
        <begin position="722"/>
        <end position="741"/>
    </location>
</feature>
<feature type="transmembrane region" description="Helical" evidence="1">
    <location>
        <begin position="956"/>
        <end position="973"/>
    </location>
</feature>
<reference evidence="3 4" key="1">
    <citation type="journal article" date="2018" name="PLoS ONE">
        <title>The draft genome of Kipferlia bialata reveals reductive genome evolution in fornicate parasites.</title>
        <authorList>
            <person name="Tanifuji G."/>
            <person name="Takabayashi S."/>
            <person name="Kume K."/>
            <person name="Takagi M."/>
            <person name="Nakayama T."/>
            <person name="Kamikawa R."/>
            <person name="Inagaki Y."/>
            <person name="Hashimoto T."/>
        </authorList>
    </citation>
    <scope>NUCLEOTIDE SEQUENCE [LARGE SCALE GENOMIC DNA]</scope>
    <source>
        <strain evidence="3">NY0173</strain>
    </source>
</reference>
<accession>A0A9K3CXF0</accession>
<feature type="transmembrane region" description="Helical" evidence="1">
    <location>
        <begin position="890"/>
        <end position="909"/>
    </location>
</feature>
<dbReference type="SUPFAM" id="SSF101908">
    <property type="entry name" value="Putative isomerase YbhE"/>
    <property type="match status" value="1"/>
</dbReference>
<feature type="transmembrane region" description="Helical" evidence="1">
    <location>
        <begin position="859"/>
        <end position="878"/>
    </location>
</feature>
<proteinExistence type="predicted"/>
<feature type="transmembrane region" description="Helical" evidence="1">
    <location>
        <begin position="812"/>
        <end position="832"/>
    </location>
</feature>
<keyword evidence="2" id="KW-0732">Signal</keyword>
<name>A0A9K3CXF0_9EUKA</name>
<comment type="caution">
    <text evidence="3">The sequence shown here is derived from an EMBL/GenBank/DDBJ whole genome shotgun (WGS) entry which is preliminary data.</text>
</comment>
<feature type="chain" id="PRO_5039948743" evidence="2">
    <location>
        <begin position="44"/>
        <end position="1275"/>
    </location>
</feature>
<sequence>MNLRSVLFQILVAQMAGYQRPSMGYNLLLALLFLLSLSSGVASLSLFGPDDDSGPHDSYGNGSSPGVFTTGILVTEAQASDGYPDSMVVDGPIALAGNWAVVSAQALLDDTLCDAVIVYHYVEERDEYYRYYNKWEAAANLAGTLPALSAERLVLRSSLGTLSTYDLSGDSPVLEASTEVSLASDSSTVTALSLSGDTLVVGTSDSRVFVYTLSQSPDWLWSLTAELLPIVPVLGVGSGFGLALDLLIPSLVSTTMESDYYARVAVSTPTYASVEGTEVVDGDSYPCVYIFETGSEGADWTQTGVVRVTEDVSPDTDSLSLGRTVSLSEGAVAFNYWHPNLKTAPDYPVVQTYSPCVSGHTVSSGVVSEWCLVESTPGQHTSYAVHNYFGMSSGGLSASLAVSSQVAIPSYVPNYDYYQNSYHPSVRILNSSDWEASTNASFREFEVLVGVTSVANECRPAYEKYPQGQGERLILQCGTSVLIYSSENEYSLAQVHYGQNVVTYSYTSASDTSYECPSLDVCVVNEDYYYSVQPYDDIAPNEFWSYDGTHAYASLYVVPGFTYMIPGAGGMSMLIPAGTYTTPLWSPMLVTVGCLGLGVVVSLCLGKRLRRTRTETLHDTHTWDSELHATSSASEVPKWLQHLYVFLSTLLLSAAKVVLVIADVFSVSMLVSYLCWPGQTDPKESCVFVQAVWEWVQRGLERQVWPYYVSFHAINRPTLLDIYLFPAVAIVVTVTLLSFLRKAIVHVHPTLRVLLSGVYMLVDAVSRIVFVILLSPIWDLVSVSHVDGRGLAVIAGCLCIMVVCIVYDGPSWYLYLCTSLKTCLSPVVSAMGRTLSRWFRSLCGLFGLKDPVPSMAKCVWVGLLIVLLDLFTVYSVIYTGPHHYIRGNTTFIIVALVLRFVGPVVYGVTHGGMGTVLMLELTDLWVVLYLAYMAVSIAAGCVVFVTLLINSIVTPVLLAVPGLLASVVGVYPADTVCTDTSMDVHYSDRSGVKSALKMSAWLCIVWQLVSIPFMYHSRCLFTLFWLTMSMLLVKKIDSNMLEPYHTLKRLDRKGVTRGRSHSDVCEKGDMYETGGYNSDPAVTEGDDSSLHTLEMAGVPLSLQADLAVSHMSLALYAIPYVGPTCRMISCRLTSPSLSGSVKNGSGNRLPWVLNVVGALCLLYGGLAMWAGGSMLSSLTLVTYVFVLQQVLDAFWMGRRLLGVTKATGKKVGDRDLAGDKEKQMLMEEEELLGDGQMPTPNPNEEHVPLLGADYQPVNGHQSVQVVGDWMESYNQ</sequence>
<feature type="transmembrane region" description="Helical" evidence="1">
    <location>
        <begin position="1151"/>
        <end position="1169"/>
    </location>
</feature>
<feature type="transmembrane region" description="Helical" evidence="1">
    <location>
        <begin position="643"/>
        <end position="662"/>
    </location>
</feature>
<keyword evidence="1" id="KW-1133">Transmembrane helix</keyword>
<feature type="transmembrane region" description="Helical" evidence="1">
    <location>
        <begin position="1015"/>
        <end position="1033"/>
    </location>
</feature>
<feature type="transmembrane region" description="Helical" evidence="1">
    <location>
        <begin position="1175"/>
        <end position="1195"/>
    </location>
</feature>
<evidence type="ECO:0000256" key="1">
    <source>
        <dbReference type="SAM" id="Phobius"/>
    </source>
</evidence>
<evidence type="ECO:0000313" key="3">
    <source>
        <dbReference type="EMBL" id="GIQ84113.1"/>
    </source>
</evidence>
<dbReference type="EMBL" id="BDIP01001311">
    <property type="protein sequence ID" value="GIQ84113.1"/>
    <property type="molecule type" value="Genomic_DNA"/>
</dbReference>
<dbReference type="AlphaFoldDB" id="A0A9K3CXF0"/>
<organism evidence="3 4">
    <name type="scientific">Kipferlia bialata</name>
    <dbReference type="NCBI Taxonomy" id="797122"/>
    <lineage>
        <taxon>Eukaryota</taxon>
        <taxon>Metamonada</taxon>
        <taxon>Carpediemonas-like organisms</taxon>
        <taxon>Kipferlia</taxon>
    </lineage>
</organism>
<feature type="signal peptide" evidence="2">
    <location>
        <begin position="1"/>
        <end position="43"/>
    </location>
</feature>
<feature type="transmembrane region" description="Helical" evidence="1">
    <location>
        <begin position="753"/>
        <end position="778"/>
    </location>
</feature>
<protein>
    <submittedName>
        <fullName evidence="3">Uncharacterized protein</fullName>
    </submittedName>
</protein>
<feature type="transmembrane region" description="Helical" evidence="1">
    <location>
        <begin position="929"/>
        <end position="949"/>
    </location>
</feature>
<evidence type="ECO:0000313" key="4">
    <source>
        <dbReference type="Proteomes" id="UP000265618"/>
    </source>
</evidence>
<gene>
    <name evidence="3" type="ORF">KIPB_005555</name>
</gene>
<keyword evidence="4" id="KW-1185">Reference proteome</keyword>
<keyword evidence="1" id="KW-0812">Transmembrane</keyword>
<dbReference type="Proteomes" id="UP000265618">
    <property type="component" value="Unassembled WGS sequence"/>
</dbReference>
<evidence type="ECO:0000256" key="2">
    <source>
        <dbReference type="SAM" id="SignalP"/>
    </source>
</evidence>
<feature type="transmembrane region" description="Helical" evidence="1">
    <location>
        <begin position="790"/>
        <end position="807"/>
    </location>
</feature>
<feature type="transmembrane region" description="Helical" evidence="1">
    <location>
        <begin position="584"/>
        <end position="605"/>
    </location>
</feature>